<comment type="similarity">
    <text evidence="1">Belongs to the short-chain dehydrogenases/reductases (SDR) family.</text>
</comment>
<dbReference type="EMBL" id="BRXX01000399">
    <property type="protein sequence ID" value="GMI09427.1"/>
    <property type="molecule type" value="Genomic_DNA"/>
</dbReference>
<name>A0A9W7FC24_9STRA</name>
<gene>
    <name evidence="4" type="ORF">TrVE_jg8810</name>
</gene>
<evidence type="ECO:0000256" key="2">
    <source>
        <dbReference type="ARBA" id="ARBA00023002"/>
    </source>
</evidence>
<proteinExistence type="inferred from homology"/>
<dbReference type="Pfam" id="PF00106">
    <property type="entry name" value="adh_short"/>
    <property type="match status" value="1"/>
</dbReference>
<keyword evidence="2" id="KW-0560">Oxidoreductase</keyword>
<accession>A0A9W7FC24</accession>
<evidence type="ECO:0000313" key="5">
    <source>
        <dbReference type="Proteomes" id="UP001165160"/>
    </source>
</evidence>
<keyword evidence="3" id="KW-0732">Signal</keyword>
<evidence type="ECO:0000256" key="1">
    <source>
        <dbReference type="ARBA" id="ARBA00006484"/>
    </source>
</evidence>
<dbReference type="SUPFAM" id="SSF51735">
    <property type="entry name" value="NAD(P)-binding Rossmann-fold domains"/>
    <property type="match status" value="1"/>
</dbReference>
<reference evidence="5" key="1">
    <citation type="journal article" date="2023" name="Commun. Biol.">
        <title>Genome analysis of Parmales, the sister group of diatoms, reveals the evolutionary specialization of diatoms from phago-mixotrophs to photoautotrophs.</title>
        <authorList>
            <person name="Ban H."/>
            <person name="Sato S."/>
            <person name="Yoshikawa S."/>
            <person name="Yamada K."/>
            <person name="Nakamura Y."/>
            <person name="Ichinomiya M."/>
            <person name="Sato N."/>
            <person name="Blanc-Mathieu R."/>
            <person name="Endo H."/>
            <person name="Kuwata A."/>
            <person name="Ogata H."/>
        </authorList>
    </citation>
    <scope>NUCLEOTIDE SEQUENCE [LARGE SCALE GENOMIC DNA]</scope>
    <source>
        <strain evidence="5">NIES 3699</strain>
    </source>
</reference>
<dbReference type="Gene3D" id="3.40.50.720">
    <property type="entry name" value="NAD(P)-binding Rossmann-like Domain"/>
    <property type="match status" value="1"/>
</dbReference>
<dbReference type="PRINTS" id="PR00081">
    <property type="entry name" value="GDHRDH"/>
</dbReference>
<evidence type="ECO:0008006" key="6">
    <source>
        <dbReference type="Google" id="ProtNLM"/>
    </source>
</evidence>
<feature type="signal peptide" evidence="3">
    <location>
        <begin position="1"/>
        <end position="21"/>
    </location>
</feature>
<dbReference type="Proteomes" id="UP001165160">
    <property type="component" value="Unassembled WGS sequence"/>
</dbReference>
<dbReference type="GO" id="GO:0016491">
    <property type="term" value="F:oxidoreductase activity"/>
    <property type="evidence" value="ECO:0007669"/>
    <property type="project" value="UniProtKB-KW"/>
</dbReference>
<dbReference type="AlphaFoldDB" id="A0A9W7FC24"/>
<organism evidence="4 5">
    <name type="scientific">Triparma verrucosa</name>
    <dbReference type="NCBI Taxonomy" id="1606542"/>
    <lineage>
        <taxon>Eukaryota</taxon>
        <taxon>Sar</taxon>
        <taxon>Stramenopiles</taxon>
        <taxon>Ochrophyta</taxon>
        <taxon>Bolidophyceae</taxon>
        <taxon>Parmales</taxon>
        <taxon>Triparmaceae</taxon>
        <taxon>Triparma</taxon>
    </lineage>
</organism>
<feature type="chain" id="PRO_5040749231" description="NAD(P)-binding protein" evidence="3">
    <location>
        <begin position="22"/>
        <end position="360"/>
    </location>
</feature>
<keyword evidence="5" id="KW-1185">Reference proteome</keyword>
<dbReference type="InterPro" id="IPR002347">
    <property type="entry name" value="SDR_fam"/>
</dbReference>
<protein>
    <recommendedName>
        <fullName evidence="6">NAD(P)-binding protein</fullName>
    </recommendedName>
</protein>
<dbReference type="PANTHER" id="PTHR24320:SF152">
    <property type="entry name" value="SHORT-CHAIN DEHYDROGENASE_REDUCTASE FAMILY PROTEIN"/>
    <property type="match status" value="1"/>
</dbReference>
<dbReference type="PANTHER" id="PTHR24320">
    <property type="entry name" value="RETINOL DEHYDROGENASE"/>
    <property type="match status" value="1"/>
</dbReference>
<sequence length="360" mass="39665">MNLRFVSLTILLSSLFTLSASYNFLSANSINDRSYLSNKTVLITGPTSGLGLQVVKDLASLPSQNKPFKVILLARSESKAISTSEILKNVDIKTEIIVGDLSSPNQVFRMAEETKTLVNSIDVLVINAGMFSTATEREVQSDGLEKHFALNYLHQTILVTQLLPLLTSPSSSRVCIMGSYTTLEFAKGKLDFSTLHSKEGKSMGGPGSSLPSAHVYSHAKLAQHMWAKHASKVMPKGVTINVACPGNVPGTNLDTWSELRSKIPRFLMPGVNWLLASRTVEVGVQPMMFIMGSSYMTSKTGTFTDWSWKKKSLQYFEPKPIEEYHNGEVAESVADPQQCSRLYDETEALMERFKEVPVAV</sequence>
<evidence type="ECO:0000256" key="3">
    <source>
        <dbReference type="SAM" id="SignalP"/>
    </source>
</evidence>
<evidence type="ECO:0000313" key="4">
    <source>
        <dbReference type="EMBL" id="GMI09427.1"/>
    </source>
</evidence>
<dbReference type="InterPro" id="IPR036291">
    <property type="entry name" value="NAD(P)-bd_dom_sf"/>
</dbReference>
<comment type="caution">
    <text evidence="4">The sequence shown here is derived from an EMBL/GenBank/DDBJ whole genome shotgun (WGS) entry which is preliminary data.</text>
</comment>